<dbReference type="RefSeq" id="WP_369329254.1">
    <property type="nucleotide sequence ID" value="NZ_JAULBC010000002.1"/>
</dbReference>
<evidence type="ECO:0000256" key="7">
    <source>
        <dbReference type="SAM" id="Phobius"/>
    </source>
</evidence>
<feature type="transmembrane region" description="Helical" evidence="7">
    <location>
        <begin position="71"/>
        <end position="89"/>
    </location>
</feature>
<feature type="domain" description="ABC transporter" evidence="8">
    <location>
        <begin position="356"/>
        <end position="596"/>
    </location>
</feature>
<protein>
    <submittedName>
        <fullName evidence="10">ABC transporter ATP-binding protein</fullName>
    </submittedName>
</protein>
<dbReference type="InterPro" id="IPR039421">
    <property type="entry name" value="Type_1_exporter"/>
</dbReference>
<feature type="transmembrane region" description="Helical" evidence="7">
    <location>
        <begin position="294"/>
        <end position="315"/>
    </location>
</feature>
<evidence type="ECO:0000313" key="10">
    <source>
        <dbReference type="EMBL" id="MEX6687850.1"/>
    </source>
</evidence>
<dbReference type="Proteomes" id="UP001560573">
    <property type="component" value="Unassembled WGS sequence"/>
</dbReference>
<dbReference type="Gene3D" id="1.20.1560.10">
    <property type="entry name" value="ABC transporter type 1, transmembrane domain"/>
    <property type="match status" value="1"/>
</dbReference>
<feature type="transmembrane region" description="Helical" evidence="7">
    <location>
        <begin position="259"/>
        <end position="282"/>
    </location>
</feature>
<keyword evidence="6 7" id="KW-0472">Membrane</keyword>
<sequence length="599" mass="67647">MSNIRAKLKKWYRNVHPKQALQLIWKISSKRIIISLCLILIENACWAGTVYSLKLLMDQFAGGQARLNRDAVIYYLVFAASIGVLYVCIKSVSAFVSDSLASRIDCEIDEQIHAHTLKLDLSYYEDPAYLDILKRAREAGANKPKAIILSLNDLAKNSIMLVAMIYMLIATNWLLLPLLCMIVLPILFVRIKFSDRQYLWQRDNAALERETTYLSHLMTGDAAAKEIRAFALGNFLLEKYGKIKHRLVNELIQLEKRKMIVEIATTLLATLAFFSVMAVIIMATLKGKASFGDIAVFLVIFPQSFSTVQGLIGAISRFYQNNIYIADIFELLHLKPLMNAAGEGNTNAIRQNPPHIAIENLSFKYPHSKNFVLNNISLIIPPGKIVALVGMNGAGKSTLIKLLCRLYDPLNGRITINGTDIRDLDVSWYRRQVSVVFQDYVKYNFSASDNIWFGNIQKEREPDEIENAARLSGADDVLKRFSNGYNTILGRTFDGGKELSIGEWQKLAIARAFYAESGLIILDEATSALDAFSENDLFRSLRERIGDRSALVISHRLSTIMQADHIYVIEDQKVIESGNHTDLIQRKGRYSKMFSIEHA</sequence>
<evidence type="ECO:0000313" key="11">
    <source>
        <dbReference type="Proteomes" id="UP001560573"/>
    </source>
</evidence>
<feature type="transmembrane region" description="Helical" evidence="7">
    <location>
        <begin position="175"/>
        <end position="193"/>
    </location>
</feature>
<organism evidence="10 11">
    <name type="scientific">Danxiaibacter flavus</name>
    <dbReference type="NCBI Taxonomy" id="3049108"/>
    <lineage>
        <taxon>Bacteria</taxon>
        <taxon>Pseudomonadati</taxon>
        <taxon>Bacteroidota</taxon>
        <taxon>Chitinophagia</taxon>
        <taxon>Chitinophagales</taxon>
        <taxon>Chitinophagaceae</taxon>
        <taxon>Danxiaibacter</taxon>
    </lineage>
</organism>
<dbReference type="SMART" id="SM00382">
    <property type="entry name" value="AAA"/>
    <property type="match status" value="1"/>
</dbReference>
<dbReference type="PROSITE" id="PS50893">
    <property type="entry name" value="ABC_TRANSPORTER_2"/>
    <property type="match status" value="1"/>
</dbReference>
<keyword evidence="11" id="KW-1185">Reference proteome</keyword>
<evidence type="ECO:0000256" key="2">
    <source>
        <dbReference type="ARBA" id="ARBA00022692"/>
    </source>
</evidence>
<dbReference type="Gene3D" id="3.40.50.300">
    <property type="entry name" value="P-loop containing nucleotide triphosphate hydrolases"/>
    <property type="match status" value="1"/>
</dbReference>
<evidence type="ECO:0000256" key="4">
    <source>
        <dbReference type="ARBA" id="ARBA00022840"/>
    </source>
</evidence>
<dbReference type="Pfam" id="PF00005">
    <property type="entry name" value="ABC_tran"/>
    <property type="match status" value="1"/>
</dbReference>
<keyword evidence="4 10" id="KW-0067">ATP-binding</keyword>
<comment type="subcellular location">
    <subcellularLocation>
        <location evidence="1">Cell membrane</location>
        <topology evidence="1">Multi-pass membrane protein</topology>
    </subcellularLocation>
</comment>
<proteinExistence type="predicted"/>
<evidence type="ECO:0000259" key="9">
    <source>
        <dbReference type="PROSITE" id="PS50929"/>
    </source>
</evidence>
<evidence type="ECO:0000256" key="3">
    <source>
        <dbReference type="ARBA" id="ARBA00022741"/>
    </source>
</evidence>
<keyword evidence="3" id="KW-0547">Nucleotide-binding</keyword>
<accession>A0ABV3ZE97</accession>
<feature type="transmembrane region" description="Helical" evidence="7">
    <location>
        <begin position="32"/>
        <end position="51"/>
    </location>
</feature>
<dbReference type="InterPro" id="IPR027417">
    <property type="entry name" value="P-loop_NTPase"/>
</dbReference>
<dbReference type="InterPro" id="IPR036640">
    <property type="entry name" value="ABC1_TM_sf"/>
</dbReference>
<evidence type="ECO:0000256" key="1">
    <source>
        <dbReference type="ARBA" id="ARBA00004651"/>
    </source>
</evidence>
<keyword evidence="5 7" id="KW-1133">Transmembrane helix</keyword>
<dbReference type="InterPro" id="IPR003439">
    <property type="entry name" value="ABC_transporter-like_ATP-bd"/>
</dbReference>
<dbReference type="GO" id="GO:0005524">
    <property type="term" value="F:ATP binding"/>
    <property type="evidence" value="ECO:0007669"/>
    <property type="project" value="UniProtKB-KW"/>
</dbReference>
<reference evidence="10 11" key="1">
    <citation type="submission" date="2023-07" db="EMBL/GenBank/DDBJ databases">
        <authorList>
            <person name="Lian W.-H."/>
        </authorList>
    </citation>
    <scope>NUCLEOTIDE SEQUENCE [LARGE SCALE GENOMIC DNA]</scope>
    <source>
        <strain evidence="10 11">SYSU DXS3180</strain>
    </source>
</reference>
<dbReference type="SUPFAM" id="SSF90123">
    <property type="entry name" value="ABC transporter transmembrane region"/>
    <property type="match status" value="1"/>
</dbReference>
<dbReference type="InterPro" id="IPR003593">
    <property type="entry name" value="AAA+_ATPase"/>
</dbReference>
<evidence type="ECO:0000256" key="5">
    <source>
        <dbReference type="ARBA" id="ARBA00022989"/>
    </source>
</evidence>
<dbReference type="EMBL" id="JAULBC010000002">
    <property type="protein sequence ID" value="MEX6687850.1"/>
    <property type="molecule type" value="Genomic_DNA"/>
</dbReference>
<dbReference type="PANTHER" id="PTHR43394">
    <property type="entry name" value="ATP-DEPENDENT PERMEASE MDL1, MITOCHONDRIAL"/>
    <property type="match status" value="1"/>
</dbReference>
<name>A0ABV3ZE97_9BACT</name>
<feature type="domain" description="ABC transmembrane type-1" evidence="9">
    <location>
        <begin position="33"/>
        <end position="320"/>
    </location>
</feature>
<keyword evidence="2 7" id="KW-0812">Transmembrane</keyword>
<gene>
    <name evidence="10" type="ORF">QTN47_10115</name>
</gene>
<evidence type="ECO:0000259" key="8">
    <source>
        <dbReference type="PROSITE" id="PS50893"/>
    </source>
</evidence>
<dbReference type="PROSITE" id="PS50929">
    <property type="entry name" value="ABC_TM1F"/>
    <property type="match status" value="1"/>
</dbReference>
<evidence type="ECO:0000256" key="6">
    <source>
        <dbReference type="ARBA" id="ARBA00023136"/>
    </source>
</evidence>
<dbReference type="Pfam" id="PF00664">
    <property type="entry name" value="ABC_membrane"/>
    <property type="match status" value="1"/>
</dbReference>
<dbReference type="InterPro" id="IPR011527">
    <property type="entry name" value="ABC1_TM_dom"/>
</dbReference>
<dbReference type="PANTHER" id="PTHR43394:SF1">
    <property type="entry name" value="ATP-BINDING CASSETTE SUB-FAMILY B MEMBER 10, MITOCHONDRIAL"/>
    <property type="match status" value="1"/>
</dbReference>
<comment type="caution">
    <text evidence="10">The sequence shown here is derived from an EMBL/GenBank/DDBJ whole genome shotgun (WGS) entry which is preliminary data.</text>
</comment>
<dbReference type="SUPFAM" id="SSF52540">
    <property type="entry name" value="P-loop containing nucleoside triphosphate hydrolases"/>
    <property type="match status" value="1"/>
</dbReference>